<feature type="compositionally biased region" description="Polar residues" evidence="1">
    <location>
        <begin position="1406"/>
        <end position="1417"/>
    </location>
</feature>
<keyword evidence="3" id="KW-1185">Reference proteome</keyword>
<feature type="compositionally biased region" description="Low complexity" evidence="1">
    <location>
        <begin position="982"/>
        <end position="1012"/>
    </location>
</feature>
<feature type="region of interest" description="Disordered" evidence="1">
    <location>
        <begin position="1074"/>
        <end position="1123"/>
    </location>
</feature>
<feature type="compositionally biased region" description="Low complexity" evidence="1">
    <location>
        <begin position="182"/>
        <end position="195"/>
    </location>
</feature>
<feature type="compositionally biased region" description="Polar residues" evidence="1">
    <location>
        <begin position="633"/>
        <end position="655"/>
    </location>
</feature>
<feature type="region of interest" description="Disordered" evidence="1">
    <location>
        <begin position="1225"/>
        <end position="1245"/>
    </location>
</feature>
<comment type="caution">
    <text evidence="2">The sequence shown here is derived from an EMBL/GenBank/DDBJ whole genome shotgun (WGS) entry which is preliminary data.</text>
</comment>
<dbReference type="STRING" id="400727.A0A2T7NPH7"/>
<gene>
    <name evidence="2" type="ORF">C0Q70_16314</name>
</gene>
<feature type="region of interest" description="Disordered" evidence="1">
    <location>
        <begin position="1373"/>
        <end position="1435"/>
    </location>
</feature>
<feature type="region of interest" description="Disordered" evidence="1">
    <location>
        <begin position="500"/>
        <end position="529"/>
    </location>
</feature>
<feature type="compositionally biased region" description="Low complexity" evidence="1">
    <location>
        <begin position="207"/>
        <end position="230"/>
    </location>
</feature>
<feature type="compositionally biased region" description="Polar residues" evidence="1">
    <location>
        <begin position="1225"/>
        <end position="1237"/>
    </location>
</feature>
<feature type="compositionally biased region" description="Polar residues" evidence="1">
    <location>
        <begin position="196"/>
        <end position="206"/>
    </location>
</feature>
<feature type="compositionally biased region" description="Low complexity" evidence="1">
    <location>
        <begin position="786"/>
        <end position="797"/>
    </location>
</feature>
<feature type="region of interest" description="Disordered" evidence="1">
    <location>
        <begin position="954"/>
        <end position="1043"/>
    </location>
</feature>
<feature type="compositionally biased region" description="Basic and acidic residues" evidence="1">
    <location>
        <begin position="377"/>
        <end position="394"/>
    </location>
</feature>
<evidence type="ECO:0000256" key="1">
    <source>
        <dbReference type="SAM" id="MobiDB-lite"/>
    </source>
</evidence>
<feature type="region of interest" description="Disordered" evidence="1">
    <location>
        <begin position="182"/>
        <end position="244"/>
    </location>
</feature>
<feature type="compositionally biased region" description="Polar residues" evidence="1">
    <location>
        <begin position="771"/>
        <end position="780"/>
    </location>
</feature>
<feature type="region of interest" description="Disordered" evidence="1">
    <location>
        <begin position="616"/>
        <end position="698"/>
    </location>
</feature>
<accession>A0A2T7NPH7</accession>
<feature type="compositionally biased region" description="Low complexity" evidence="1">
    <location>
        <begin position="1097"/>
        <end position="1116"/>
    </location>
</feature>
<feature type="region of interest" description="Disordered" evidence="1">
    <location>
        <begin position="435"/>
        <end position="486"/>
    </location>
</feature>
<feature type="compositionally biased region" description="Low complexity" evidence="1">
    <location>
        <begin position="1028"/>
        <end position="1038"/>
    </location>
</feature>
<feature type="compositionally biased region" description="Basic and acidic residues" evidence="1">
    <location>
        <begin position="657"/>
        <end position="679"/>
    </location>
</feature>
<dbReference type="EMBL" id="PZQS01000010">
    <property type="protein sequence ID" value="PVD23052.1"/>
    <property type="molecule type" value="Genomic_DNA"/>
</dbReference>
<feature type="compositionally biased region" description="Basic and acidic residues" evidence="1">
    <location>
        <begin position="825"/>
        <end position="839"/>
    </location>
</feature>
<feature type="region of interest" description="Disordered" evidence="1">
    <location>
        <begin position="568"/>
        <end position="590"/>
    </location>
</feature>
<reference evidence="2 3" key="1">
    <citation type="submission" date="2018-04" db="EMBL/GenBank/DDBJ databases">
        <title>The genome of golden apple snail Pomacea canaliculata provides insight into stress tolerance and invasive adaptation.</title>
        <authorList>
            <person name="Liu C."/>
            <person name="Liu B."/>
            <person name="Ren Y."/>
            <person name="Zhang Y."/>
            <person name="Wang H."/>
            <person name="Li S."/>
            <person name="Jiang F."/>
            <person name="Yin L."/>
            <person name="Zhang G."/>
            <person name="Qian W."/>
            <person name="Fan W."/>
        </authorList>
    </citation>
    <scope>NUCLEOTIDE SEQUENCE [LARGE SCALE GENOMIC DNA]</scope>
    <source>
        <strain evidence="2">SZHN2017</strain>
        <tissue evidence="2">Muscle</tissue>
    </source>
</reference>
<feature type="compositionally biased region" description="Polar residues" evidence="1">
    <location>
        <begin position="726"/>
        <end position="747"/>
    </location>
</feature>
<dbReference type="Proteomes" id="UP000245119">
    <property type="component" value="Linkage Group LG10"/>
</dbReference>
<feature type="region of interest" description="Disordered" evidence="1">
    <location>
        <begin position="1330"/>
        <end position="1357"/>
    </location>
</feature>
<feature type="region of interest" description="Disordered" evidence="1">
    <location>
        <begin position="368"/>
        <end position="394"/>
    </location>
</feature>
<dbReference type="OrthoDB" id="443402at2759"/>
<protein>
    <submittedName>
        <fullName evidence="2">Uncharacterized protein</fullName>
    </submittedName>
</protein>
<feature type="compositionally biased region" description="Polar residues" evidence="1">
    <location>
        <begin position="1269"/>
        <end position="1303"/>
    </location>
</feature>
<evidence type="ECO:0000313" key="3">
    <source>
        <dbReference type="Proteomes" id="UP000245119"/>
    </source>
</evidence>
<feature type="compositionally biased region" description="Polar residues" evidence="1">
    <location>
        <begin position="1343"/>
        <end position="1352"/>
    </location>
</feature>
<feature type="compositionally biased region" description="Basic and acidic residues" evidence="1">
    <location>
        <begin position="1082"/>
        <end position="1091"/>
    </location>
</feature>
<feature type="compositionally biased region" description="Polar residues" evidence="1">
    <location>
        <begin position="234"/>
        <end position="244"/>
    </location>
</feature>
<proteinExistence type="predicted"/>
<feature type="compositionally biased region" description="Basic and acidic residues" evidence="1">
    <location>
        <begin position="459"/>
        <end position="468"/>
    </location>
</feature>
<feature type="compositionally biased region" description="Polar residues" evidence="1">
    <location>
        <begin position="442"/>
        <end position="452"/>
    </location>
</feature>
<evidence type="ECO:0000313" key="2">
    <source>
        <dbReference type="EMBL" id="PVD23052.1"/>
    </source>
</evidence>
<organism evidence="2 3">
    <name type="scientific">Pomacea canaliculata</name>
    <name type="common">Golden apple snail</name>
    <dbReference type="NCBI Taxonomy" id="400727"/>
    <lineage>
        <taxon>Eukaryota</taxon>
        <taxon>Metazoa</taxon>
        <taxon>Spiralia</taxon>
        <taxon>Lophotrochozoa</taxon>
        <taxon>Mollusca</taxon>
        <taxon>Gastropoda</taxon>
        <taxon>Caenogastropoda</taxon>
        <taxon>Architaenioglossa</taxon>
        <taxon>Ampullarioidea</taxon>
        <taxon>Ampullariidae</taxon>
        <taxon>Pomacea</taxon>
    </lineage>
</organism>
<feature type="compositionally biased region" description="Polar residues" evidence="1">
    <location>
        <begin position="500"/>
        <end position="524"/>
    </location>
</feature>
<sequence length="1435" mass="152151">MASASLPVISPIPIAQNSLSNQCENTSSLSLSDKETRARLSLAQDLILLRESSFEQTLHPAHGGTSVASSSSDVAKGVSMGAVSSDAGSLSGDKSLAAAPPNVGEISVGQSLPACLTELSRPSHFTSPSIKESSPARLVGPALPVPGVTVTVGLGTVSGGNVSKQVNLGPLSMHDYSANQTIGSPGSIISKPSKITQDGTLSSSNKQAASQRNQSWQQNSSSSAALGSSRSRSKQPVISTNTASLTSVENTPTLVLPKSTPAPVSSCSVTNSWKSQTYPEVHNHNCSTKLVPVEHKQQQQQSRTGHKMVSLSSNGINAVVQMLGTEQEMTKVVSSMLGSSVASAGMAVPGAVQVASLNTSLSSFAHLQQSQQSNCQKDNDMRTQPDSKNPESTIHNDFDALVAFASSEFDRSSRDLKRKNTGKFLPATCSRAKEYGSRNMKDTNSVSTNSDYPSRAKLSKQDSQKEEIGLPSRGSHKSRCDYPSRRDSYLNKQFSSKNHTTVFAESPSSIKRPSDNAHSISTGSPARKKLSPALTARTVLAQASNLEGSHFKVHSSVRSILCTKARSSSSTPVSKISSGSLTRKSSSSENLALSSFQTDKKMDEKCTLAYKVGGAKSRDIGGRGAGQRELSKGEQNLSPTPENVSVLIHSSSKGKNSTKEEERKADRLMHHDKGREQHKGSSNSSRTAVHPEGKPPQSILSILQGKTIQDLIHDKRETTVSPPKLQATSTLSLELHTTPNYSKQPSQKAGVKISSDGKSSPLPSAVKRGSLEQSPKSFTEVSPFRKVSPASSSKVSPAPSPLLPPSSSEVYKKISPAHSPSGRSPKYDTHKNVSRKSQDKSSPFQGKTTSESPDVCESSYPRKMQTSIKCCSNQKLSTIDRYVLSHESSLLSGVTKQPVDALLKFSNARKQPFESGTEDFNLQLAEGKSYDKALHVSSVGPESECGLLFPVKTVPVKRGPLTPPGSPTRVTMEVSKIKRGGSRSPSSTGSSTSCSSSRSSSSSSSSRSASTTKCLQSNENKAPLQRRTSYSSISSTTSSDDDEIKEYNKDVGAKSKHPVNELSGTVCHLSYNSTSPLFGPPKEPEKTYQHEKQHRVSSASSTASSSSTNTSRSSSRLADTGDGTVCNDGSDFVSVWPDSKLPSSKIQDFKFVNISTFSGGGVTVCPGLPGGAPILSHTREHFNPINETDHKHFGGGFKFGDRLTDQGHVSLSYNKIARQMTHITSKRASGNCTSSMPDLTKPPPPLTTKPAYVTASQAVPRPGYVSARPPSTITTLSPGYTSRSPNTPATPPTGRSNSSYNSSAGKLIVGKGLGSKRSSLNVLPSSTFASSMHHSGGSTGSSFTNRQHQRSGSGIPHSYVHQQGEFLANRSGTATRHSYSALHPSPKNSVGCSRTPLGGRPHSGPTGPQSLFSTGNGQARGWQPYPLNNAGITRH</sequence>
<feature type="compositionally biased region" description="Low complexity" evidence="1">
    <location>
        <begin position="1330"/>
        <end position="1342"/>
    </location>
</feature>
<feature type="region of interest" description="Disordered" evidence="1">
    <location>
        <begin position="715"/>
        <end position="861"/>
    </location>
</feature>
<name>A0A2T7NPH7_POMCA</name>
<feature type="compositionally biased region" description="Polar residues" evidence="1">
    <location>
        <begin position="840"/>
        <end position="852"/>
    </location>
</feature>
<feature type="region of interest" description="Disordered" evidence="1">
    <location>
        <begin position="1261"/>
        <end position="1303"/>
    </location>
</feature>